<reference evidence="2" key="1">
    <citation type="journal article" date="2019" name="Int. J. Syst. Evol. Microbiol.">
        <title>The Global Catalogue of Microorganisms (GCM) 10K type strain sequencing project: providing services to taxonomists for standard genome sequencing and annotation.</title>
        <authorList>
            <consortium name="The Broad Institute Genomics Platform"/>
            <consortium name="The Broad Institute Genome Sequencing Center for Infectious Disease"/>
            <person name="Wu L."/>
            <person name="Ma J."/>
        </authorList>
    </citation>
    <scope>NUCLEOTIDE SEQUENCE [LARGE SCALE GENOMIC DNA]</scope>
    <source>
        <strain evidence="2">JCM 17106</strain>
    </source>
</reference>
<proteinExistence type="predicted"/>
<evidence type="ECO:0000313" key="1">
    <source>
        <dbReference type="EMBL" id="GAA4114202.1"/>
    </source>
</evidence>
<gene>
    <name evidence="1" type="ORF">GCM10022393_13510</name>
</gene>
<dbReference type="Proteomes" id="UP001500459">
    <property type="component" value="Unassembled WGS sequence"/>
</dbReference>
<sequence length="366" mass="41321">MKTIYYNIKYLLFLVPFIVLGNSGGHMKGKYTKEKSMNKEFTVNSDALLKINNDFGNLHITAWNENKVTIEIIIKVNGNDEEKVLKKLKGIDVLFESSAQMVSAKTIFDKVEKSWWEKLTESWGSDNLKMEINYRIKVPINNSIDLTNDYGSINLDKIKGNAIIKCDYGQILIGELMGNDNLVKIDYTHNSSIKYMKNGKINADYSDFTLEKGEQIQLIADYSQSKIGVIKELDYNCDYGALTVHDVHSLKGNGDYLDTNIGDIRAYMNVNSDYGSIDVKNLAATTKNIIIKTDYTGVDIGYEPSLDFNFFIKTSYGGITLEDDIHILKKNKENTGKYYEGYSTTNGSGNIIKITTSYGSVNLRKN</sequence>
<comment type="caution">
    <text evidence="1">The sequence shown here is derived from an EMBL/GenBank/DDBJ whole genome shotgun (WGS) entry which is preliminary data.</text>
</comment>
<evidence type="ECO:0008006" key="3">
    <source>
        <dbReference type="Google" id="ProtNLM"/>
    </source>
</evidence>
<evidence type="ECO:0000313" key="2">
    <source>
        <dbReference type="Proteomes" id="UP001500459"/>
    </source>
</evidence>
<protein>
    <recommendedName>
        <fullName evidence="3">Adhesin domain-containing protein</fullName>
    </recommendedName>
</protein>
<organism evidence="1 2">
    <name type="scientific">Aquimarina addita</name>
    <dbReference type="NCBI Taxonomy" id="870485"/>
    <lineage>
        <taxon>Bacteria</taxon>
        <taxon>Pseudomonadati</taxon>
        <taxon>Bacteroidota</taxon>
        <taxon>Flavobacteriia</taxon>
        <taxon>Flavobacteriales</taxon>
        <taxon>Flavobacteriaceae</taxon>
        <taxon>Aquimarina</taxon>
    </lineage>
</organism>
<keyword evidence="2" id="KW-1185">Reference proteome</keyword>
<dbReference type="EMBL" id="BAABCW010000004">
    <property type="protein sequence ID" value="GAA4114202.1"/>
    <property type="molecule type" value="Genomic_DNA"/>
</dbReference>
<accession>A0ABP7XHC0</accession>
<dbReference type="RefSeq" id="WP_344925856.1">
    <property type="nucleotide sequence ID" value="NZ_BAABCW010000004.1"/>
</dbReference>
<name>A0ABP7XHC0_9FLAO</name>